<comment type="similarity">
    <text evidence="7">Belongs to the TDD superfamily. TSR3 family.</text>
</comment>
<dbReference type="PANTHER" id="PTHR20426">
    <property type="entry name" value="RIBOSOME BIOGENESIS PROTEIN TSR3 HOMOLOG"/>
    <property type="match status" value="1"/>
</dbReference>
<evidence type="ECO:0000256" key="4">
    <source>
        <dbReference type="ARBA" id="ARBA00022552"/>
    </source>
</evidence>
<keyword evidence="11" id="KW-1185">Reference proteome</keyword>
<feature type="binding site" evidence="7">
    <location>
        <position position="67"/>
    </location>
    <ligand>
        <name>S-adenosyl-L-methionine</name>
        <dbReference type="ChEBI" id="CHEBI:59789"/>
    </ligand>
</feature>
<organism evidence="10 11">
    <name type="scientific">Methanococcus aeolicus (strain ATCC BAA-1280 / DSM 17508 / OCM 812 / Nankai-3)</name>
    <dbReference type="NCBI Taxonomy" id="419665"/>
    <lineage>
        <taxon>Archaea</taxon>
        <taxon>Methanobacteriati</taxon>
        <taxon>Methanobacteriota</taxon>
        <taxon>Methanomada group</taxon>
        <taxon>Methanococci</taxon>
        <taxon>Methanococcales</taxon>
        <taxon>Methanococcaceae</taxon>
        <taxon>Methanococcus</taxon>
    </lineage>
</organism>
<dbReference type="EMBL" id="CP000743">
    <property type="protein sequence ID" value="ABR56250.1"/>
    <property type="molecule type" value="Genomic_DNA"/>
</dbReference>
<evidence type="ECO:0000256" key="2">
    <source>
        <dbReference type="ARBA" id="ARBA00022490"/>
    </source>
</evidence>
<dbReference type="Proteomes" id="UP000001106">
    <property type="component" value="Chromosome"/>
</dbReference>
<gene>
    <name evidence="10" type="ordered locus">Maeo_0666</name>
</gene>
<keyword evidence="3 7" id="KW-0690">Ribosome biogenesis</keyword>
<keyword evidence="2 7" id="KW-0963">Cytoplasm</keyword>
<comment type="function">
    <text evidence="7">Aminocarboxypropyltransferase that catalyzes the aminocarboxypropyl transfer on pseudouridine corresponding to position 914 in M.jannaschii 16S rRNA. It constitutes the last step in biosynthesis of the hypermodified N1-methyl-N3-(3-amino-3-carboxypropyl) pseudouridine (m1acp3-Psi).</text>
</comment>
<feature type="binding site" evidence="7">
    <location>
        <position position="89"/>
    </location>
    <ligand>
        <name>S-adenosyl-L-methionine</name>
        <dbReference type="ChEBI" id="CHEBI:59789"/>
    </ligand>
</feature>
<feature type="domain" description="16S/18S rRNA aminocarboxypropyltransferase Tsr3 C-terminal" evidence="8">
    <location>
        <begin position="41"/>
        <end position="165"/>
    </location>
</feature>
<dbReference type="HAMAP" id="MF_01116">
    <property type="entry name" value="TSR3"/>
    <property type="match status" value="1"/>
</dbReference>
<evidence type="ECO:0000313" key="10">
    <source>
        <dbReference type="EMBL" id="ABR56250.1"/>
    </source>
</evidence>
<evidence type="ECO:0000313" key="11">
    <source>
        <dbReference type="Proteomes" id="UP000001106"/>
    </source>
</evidence>
<accession>A6UUS8</accession>
<name>A6UUS8_META3</name>
<dbReference type="OrthoDB" id="7441at2157"/>
<reference evidence="10" key="1">
    <citation type="submission" date="2007-06" db="EMBL/GenBank/DDBJ databases">
        <title>Complete sequence of Methanococcus aeolicus Nankai-3.</title>
        <authorList>
            <consortium name="US DOE Joint Genome Institute"/>
            <person name="Copeland A."/>
            <person name="Lucas S."/>
            <person name="Lapidus A."/>
            <person name="Barry K."/>
            <person name="Glavina del Rio T."/>
            <person name="Dalin E."/>
            <person name="Tice H."/>
            <person name="Pitluck S."/>
            <person name="Chain P."/>
            <person name="Malfatti S."/>
            <person name="Shin M."/>
            <person name="Vergez L."/>
            <person name="Schmutz J."/>
            <person name="Larimer F."/>
            <person name="Land M."/>
            <person name="Hauser L."/>
            <person name="Kyrpides N."/>
            <person name="Lykidis A."/>
            <person name="Sieprawska-Lupa M."/>
            <person name="Whitman W.B."/>
            <person name="Richardson P."/>
        </authorList>
    </citation>
    <scope>NUCLEOTIDE SEQUENCE [LARGE SCALE GENOMIC DNA]</scope>
    <source>
        <strain evidence="10">Nankai-3</strain>
    </source>
</reference>
<feature type="binding site" evidence="7">
    <location>
        <position position="108"/>
    </location>
    <ligand>
        <name>S-adenosyl-L-methionine</name>
        <dbReference type="ChEBI" id="CHEBI:59789"/>
    </ligand>
</feature>
<dbReference type="RefSeq" id="WP_011973382.1">
    <property type="nucleotide sequence ID" value="NC_009635.1"/>
</dbReference>
<dbReference type="STRING" id="419665.Maeo_0666"/>
<evidence type="ECO:0000259" key="9">
    <source>
        <dbReference type="Pfam" id="PF04068"/>
    </source>
</evidence>
<sequence>MNLYIYHANQCDPKRCTALKMGKLGYAKIIKNTYKLPRNSLLLNPYAETTVSVDDRDIIKKYGIMALDCSWKQAEKVFSITNAKNQRSLPLLIAGNPVNYGKPCKLTTLEAFIATLYIANYKNDALSLLDGFKWADTFIDLNEELLEKYRGRSSAEIIEIQNKYIEDNSKRYKKNKR</sequence>
<dbReference type="InterPro" id="IPR007209">
    <property type="entry name" value="RNaseL-inhib-like_metal-bd_dom"/>
</dbReference>
<evidence type="ECO:0000256" key="5">
    <source>
        <dbReference type="ARBA" id="ARBA00022679"/>
    </source>
</evidence>
<evidence type="ECO:0000256" key="3">
    <source>
        <dbReference type="ARBA" id="ARBA00022517"/>
    </source>
</evidence>
<feature type="domain" description="RNase L inhibitor RLI-like possible metal-binding" evidence="9">
    <location>
        <begin position="1"/>
        <end position="33"/>
    </location>
</feature>
<keyword evidence="5 7" id="KW-0808">Transferase</keyword>
<keyword evidence="6 7" id="KW-0949">S-adenosyl-L-methionine</keyword>
<evidence type="ECO:0000259" key="8">
    <source>
        <dbReference type="Pfam" id="PF04034"/>
    </source>
</evidence>
<dbReference type="AlphaFoldDB" id="A6UUS8"/>
<dbReference type="eggNOG" id="arCOG04733">
    <property type="taxonomic scope" value="Archaea"/>
</dbReference>
<keyword evidence="4 7" id="KW-0698">rRNA processing</keyword>
<comment type="caution">
    <text evidence="7">Lacks conserved residue(s) required for the propagation of feature annotation.</text>
</comment>
<comment type="catalytic activity">
    <reaction evidence="7">
        <text>an N(1)-methylpseudouridine in rRNA + S-adenosyl-L-methionine = N(1)-methyl-N(3)-[(3S)-3-amino-3-carboxypropyl]pseudouridine in rRNA + S-methyl-5'-thioadenosine + H(+)</text>
        <dbReference type="Rhea" id="RHEA:63296"/>
        <dbReference type="Rhea" id="RHEA-COMP:11634"/>
        <dbReference type="Rhea" id="RHEA-COMP:16310"/>
        <dbReference type="ChEBI" id="CHEBI:15378"/>
        <dbReference type="ChEBI" id="CHEBI:17509"/>
        <dbReference type="ChEBI" id="CHEBI:59789"/>
        <dbReference type="ChEBI" id="CHEBI:74890"/>
        <dbReference type="ChEBI" id="CHEBI:146234"/>
        <dbReference type="EC" id="2.5.1.157"/>
    </reaction>
</comment>
<dbReference type="PANTHER" id="PTHR20426:SF0">
    <property type="entry name" value="18S RRNA AMINOCARBOXYPROPYLTRANSFERASE"/>
    <property type="match status" value="1"/>
</dbReference>
<dbReference type="GO" id="GO:1904047">
    <property type="term" value="F:S-adenosyl-L-methionine binding"/>
    <property type="evidence" value="ECO:0007669"/>
    <property type="project" value="UniProtKB-UniRule"/>
</dbReference>
<dbReference type="GO" id="GO:0000455">
    <property type="term" value="P:enzyme-directed rRNA pseudouridine synthesis"/>
    <property type="evidence" value="ECO:0007669"/>
    <property type="project" value="UniProtKB-UniRule"/>
</dbReference>
<evidence type="ECO:0000256" key="6">
    <source>
        <dbReference type="ARBA" id="ARBA00022691"/>
    </source>
</evidence>
<dbReference type="NCBIfam" id="NF002621">
    <property type="entry name" value="PRK02287.1"/>
    <property type="match status" value="1"/>
</dbReference>
<feature type="binding site" evidence="7">
    <location>
        <position position="17"/>
    </location>
    <ligand>
        <name>S-adenosyl-L-methionine</name>
        <dbReference type="ChEBI" id="CHEBI:59789"/>
    </ligand>
</feature>
<dbReference type="InterPro" id="IPR022968">
    <property type="entry name" value="Tsr3-like"/>
</dbReference>
<dbReference type="GO" id="GO:0005737">
    <property type="term" value="C:cytoplasm"/>
    <property type="evidence" value="ECO:0007669"/>
    <property type="project" value="UniProtKB-SubCell"/>
</dbReference>
<dbReference type="GeneID" id="5327011"/>
<dbReference type="HOGENOM" id="CLU_035060_4_2_2"/>
<dbReference type="InterPro" id="IPR007177">
    <property type="entry name" value="Tsr3_C"/>
</dbReference>
<comment type="subcellular location">
    <subcellularLocation>
        <location evidence="7">Cytoplasm</location>
    </subcellularLocation>
</comment>
<protein>
    <recommendedName>
        <fullName evidence="1 7">16S rRNA aminocarboxypropyltransferase</fullName>
        <ecNumber evidence="7">2.5.1.157</ecNumber>
    </recommendedName>
</protein>
<proteinExistence type="inferred from homology"/>
<evidence type="ECO:0000256" key="7">
    <source>
        <dbReference type="HAMAP-Rule" id="MF_01116"/>
    </source>
</evidence>
<dbReference type="KEGG" id="mae:Maeo_0666"/>
<dbReference type="Pfam" id="PF04034">
    <property type="entry name" value="Ribo_biogen_C"/>
    <property type="match status" value="1"/>
</dbReference>
<dbReference type="GO" id="GO:0106388">
    <property type="term" value="F:rRNA small subunit aminocarboxypropyltransferase activity"/>
    <property type="evidence" value="ECO:0007669"/>
    <property type="project" value="UniProtKB-EC"/>
</dbReference>
<dbReference type="Pfam" id="PF04068">
    <property type="entry name" value="Fer4_RLI"/>
    <property type="match status" value="1"/>
</dbReference>
<evidence type="ECO:0000256" key="1">
    <source>
        <dbReference type="ARBA" id="ARBA00014114"/>
    </source>
</evidence>
<dbReference type="EC" id="2.5.1.157" evidence="7"/>